<reference evidence="2" key="1">
    <citation type="submission" date="2017-07" db="EMBL/GenBank/DDBJ databases">
        <title>Taro Niue Genome Assembly and Annotation.</title>
        <authorList>
            <person name="Atibalentja N."/>
            <person name="Keating K."/>
            <person name="Fields C.J."/>
        </authorList>
    </citation>
    <scope>NUCLEOTIDE SEQUENCE</scope>
    <source>
        <strain evidence="2">Niue_2</strain>
        <tissue evidence="2">Leaf</tissue>
    </source>
</reference>
<organism evidence="2 3">
    <name type="scientific">Colocasia esculenta</name>
    <name type="common">Wild taro</name>
    <name type="synonym">Arum esculentum</name>
    <dbReference type="NCBI Taxonomy" id="4460"/>
    <lineage>
        <taxon>Eukaryota</taxon>
        <taxon>Viridiplantae</taxon>
        <taxon>Streptophyta</taxon>
        <taxon>Embryophyta</taxon>
        <taxon>Tracheophyta</taxon>
        <taxon>Spermatophyta</taxon>
        <taxon>Magnoliopsida</taxon>
        <taxon>Liliopsida</taxon>
        <taxon>Araceae</taxon>
        <taxon>Aroideae</taxon>
        <taxon>Colocasieae</taxon>
        <taxon>Colocasia</taxon>
    </lineage>
</organism>
<protein>
    <submittedName>
        <fullName evidence="2">Uncharacterized protein</fullName>
    </submittedName>
</protein>
<evidence type="ECO:0000256" key="1">
    <source>
        <dbReference type="SAM" id="Phobius"/>
    </source>
</evidence>
<keyword evidence="1" id="KW-1133">Transmembrane helix</keyword>
<evidence type="ECO:0000313" key="3">
    <source>
        <dbReference type="Proteomes" id="UP000652761"/>
    </source>
</evidence>
<proteinExistence type="predicted"/>
<comment type="caution">
    <text evidence="2">The sequence shown here is derived from an EMBL/GenBank/DDBJ whole genome shotgun (WGS) entry which is preliminary data.</text>
</comment>
<feature type="transmembrane region" description="Helical" evidence="1">
    <location>
        <begin position="54"/>
        <end position="75"/>
    </location>
</feature>
<keyword evidence="1" id="KW-0812">Transmembrane</keyword>
<evidence type="ECO:0000313" key="2">
    <source>
        <dbReference type="EMBL" id="MQM10598.1"/>
    </source>
</evidence>
<name>A0A843WVY0_COLES</name>
<gene>
    <name evidence="2" type="ORF">Taro_043489</name>
</gene>
<keyword evidence="1" id="KW-0472">Membrane</keyword>
<sequence length="438" mass="47686">MFLGASPYGTSVCVSLTSWRVRGPGWFCLWALDLVEVSGGCVCGETFFSRVCSVLFVVTPAYLLPLFVGVLAALVGKGQVIPTEPCSQGSPPYFLQVGTRCRRSSLLDNCGGCWFHRELPAASVVSVRALVSCDLRVAFLQVLELFEFIAYLTGLNSNPSGFLNPWVATRPSGSLARVREVGSLQWYQSPRGSSVSSMRVLLLLLGARATSMVVWFAHAAVGFIVVLCIRAGVSRRLREATCGVAFTSAGSWSVEPVKGVLALLAVPLLLGCMPCWLCVWSLMFAHRCAQCSAQSASLLELSKCSMCRVTSLVEYYDTCLWLLSALCWLFVNSGEVLLKFFIVGSGGSEVSPESAYLPVVKVRDLEHVCGPLFDRHRSGVCFDCASVVLEGSCRRLVCGPLRLWRWLMVLMIVPCVVTYALIMSFVRRFTSLLSVGGV</sequence>
<keyword evidence="3" id="KW-1185">Reference proteome</keyword>
<feature type="transmembrane region" description="Helical" evidence="1">
    <location>
        <begin position="403"/>
        <end position="422"/>
    </location>
</feature>
<dbReference type="AlphaFoldDB" id="A0A843WVY0"/>
<dbReference type="EMBL" id="NMUH01004715">
    <property type="protein sequence ID" value="MQM10598.1"/>
    <property type="molecule type" value="Genomic_DNA"/>
</dbReference>
<feature type="transmembrane region" description="Helical" evidence="1">
    <location>
        <begin position="260"/>
        <end position="285"/>
    </location>
</feature>
<dbReference type="Proteomes" id="UP000652761">
    <property type="component" value="Unassembled WGS sequence"/>
</dbReference>
<accession>A0A843WVY0</accession>
<feature type="transmembrane region" description="Helical" evidence="1">
    <location>
        <begin position="200"/>
        <end position="227"/>
    </location>
</feature>